<keyword evidence="1 2" id="KW-0378">Hydrolase</keyword>
<sequence>MWTHRRSGQTNQRGSQDHRDPYERDRTRVIHCPAFRRLQRKTQILGTDEGDFHRTRLTHSLEVDSIGRSIVRNLMTNQEHQLLLSSLLPNDDLISVICLLHDIGHPPFGHGGEVALNYMMRHYGGFEGNGQTLRLLTKVENSYGGFGLDLTRRALLGILKYPVKRANVVAPQQPPIHESIHKTIKINDWLPPKAYFDCEQPEVDWLLSPLSDNDRELFQSLSVKPNGTQAGKAAYHNFDCSIMDTADDIAYGVHDLEDAIHLRLINRSHLDTPEFRQLISETALSLHRERLLNSLFSPEICLRKQAIGEMVNYFITSTQIIVTNEEFENSLLKHNIALIPEAHALLSYLMQCIYNNVIDSQEARTFEYGGQTVVLRLFDAISSNPASLLDNKNRVLFSQAPDEVAAYRVVCDYLANMTDEYAYRMHERLFGFNTRTIFERL</sequence>
<dbReference type="PANTHER" id="PTHR11373:SF40">
    <property type="entry name" value="DEOXYGUANOSINETRIPHOSPHATE TRIPHOSPHOHYDROLASE-LIKE PROTEIN 2"/>
    <property type="match status" value="1"/>
</dbReference>
<evidence type="ECO:0000259" key="4">
    <source>
        <dbReference type="PROSITE" id="PS51831"/>
    </source>
</evidence>
<name>A0AAP3HE51_LEGPN</name>
<dbReference type="GO" id="GO:0006203">
    <property type="term" value="P:dGTP catabolic process"/>
    <property type="evidence" value="ECO:0007669"/>
    <property type="project" value="TreeGrafter"/>
</dbReference>
<evidence type="ECO:0000313" key="6">
    <source>
        <dbReference type="Proteomes" id="UP001071279"/>
    </source>
</evidence>
<feature type="domain" description="HD" evidence="4">
    <location>
        <begin position="56"/>
        <end position="252"/>
    </location>
</feature>
<dbReference type="InterPro" id="IPR006261">
    <property type="entry name" value="dGTPase"/>
</dbReference>
<evidence type="ECO:0000256" key="2">
    <source>
        <dbReference type="HAMAP-Rule" id="MF_01212"/>
    </source>
</evidence>
<dbReference type="PANTHER" id="PTHR11373">
    <property type="entry name" value="DEOXYNUCLEOSIDE TRIPHOSPHATE TRIPHOSPHOHYDROLASE"/>
    <property type="match status" value="1"/>
</dbReference>
<dbReference type="NCBIfam" id="TIGR01353">
    <property type="entry name" value="dGTP_triPase"/>
    <property type="match status" value="1"/>
</dbReference>
<comment type="caution">
    <text evidence="5">The sequence shown here is derived from an EMBL/GenBank/DDBJ whole genome shotgun (WGS) entry which is preliminary data.</text>
</comment>
<evidence type="ECO:0000256" key="1">
    <source>
        <dbReference type="ARBA" id="ARBA00022801"/>
    </source>
</evidence>
<dbReference type="Proteomes" id="UP001071279">
    <property type="component" value="Unassembled WGS sequence"/>
</dbReference>
<feature type="region of interest" description="Disordered" evidence="3">
    <location>
        <begin position="1"/>
        <end position="26"/>
    </location>
</feature>
<reference evidence="5" key="1">
    <citation type="submission" date="2022-12" db="EMBL/GenBank/DDBJ databases">
        <title>Comparative genomics of Legionella pneumophila isolates from the West Bank and Germany support molecular epidemiology of Legionnaires disease.</title>
        <authorList>
            <person name="Zayed A.R."/>
            <person name="Bitar D.M."/>
            <person name="Steinert M."/>
            <person name="Lueck C."/>
            <person name="Brettar I."/>
            <person name="Hoefle M.G."/>
            <person name="Bunk B."/>
        </authorList>
    </citation>
    <scope>NUCLEOTIDE SEQUENCE</scope>
    <source>
        <strain evidence="5">H23</strain>
    </source>
</reference>
<dbReference type="RefSeq" id="WP_027268385.1">
    <property type="nucleotide sequence ID" value="NZ_BAZA01000009.1"/>
</dbReference>
<feature type="compositionally biased region" description="Basic and acidic residues" evidence="3">
    <location>
        <begin position="15"/>
        <end position="26"/>
    </location>
</feature>
<dbReference type="CDD" id="cd00077">
    <property type="entry name" value="HDc"/>
    <property type="match status" value="1"/>
</dbReference>
<dbReference type="InterPro" id="IPR050135">
    <property type="entry name" value="dGTPase-like"/>
</dbReference>
<dbReference type="SMART" id="SM00471">
    <property type="entry name" value="HDc"/>
    <property type="match status" value="1"/>
</dbReference>
<evidence type="ECO:0000256" key="3">
    <source>
        <dbReference type="SAM" id="MobiDB-lite"/>
    </source>
</evidence>
<dbReference type="SUPFAM" id="SSF109604">
    <property type="entry name" value="HD-domain/PDEase-like"/>
    <property type="match status" value="1"/>
</dbReference>
<gene>
    <name evidence="5" type="ORF">O6C86_08755</name>
</gene>
<dbReference type="Pfam" id="PF01966">
    <property type="entry name" value="HD"/>
    <property type="match status" value="1"/>
</dbReference>
<proteinExistence type="inferred from homology"/>
<dbReference type="Gene3D" id="1.10.3210.10">
    <property type="entry name" value="Hypothetical protein af1432"/>
    <property type="match status" value="1"/>
</dbReference>
<dbReference type="AlphaFoldDB" id="A0AAP3HE51"/>
<dbReference type="EMBL" id="JAPXIC010000052">
    <property type="protein sequence ID" value="MCZ4719305.1"/>
    <property type="molecule type" value="Genomic_DNA"/>
</dbReference>
<dbReference type="Pfam" id="PF13286">
    <property type="entry name" value="HD_assoc"/>
    <property type="match status" value="1"/>
</dbReference>
<dbReference type="NCBIfam" id="NF003701">
    <property type="entry name" value="PRK05318.1"/>
    <property type="match status" value="1"/>
</dbReference>
<dbReference type="InterPro" id="IPR006674">
    <property type="entry name" value="HD_domain"/>
</dbReference>
<comment type="similarity">
    <text evidence="2">Belongs to the dGTPase family. Type 2 subfamily.</text>
</comment>
<dbReference type="InterPro" id="IPR026875">
    <property type="entry name" value="PHydrolase_assoc_dom"/>
</dbReference>
<evidence type="ECO:0000313" key="5">
    <source>
        <dbReference type="EMBL" id="MCZ4719305.1"/>
    </source>
</evidence>
<dbReference type="PROSITE" id="PS51831">
    <property type="entry name" value="HD"/>
    <property type="match status" value="1"/>
</dbReference>
<organism evidence="5 6">
    <name type="scientific">Legionella pneumophila</name>
    <dbReference type="NCBI Taxonomy" id="446"/>
    <lineage>
        <taxon>Bacteria</taxon>
        <taxon>Pseudomonadati</taxon>
        <taxon>Pseudomonadota</taxon>
        <taxon>Gammaproteobacteria</taxon>
        <taxon>Legionellales</taxon>
        <taxon>Legionellaceae</taxon>
        <taxon>Legionella</taxon>
    </lineage>
</organism>
<dbReference type="NCBIfam" id="NF041026">
    <property type="entry name" value="antiphage_dGTPase"/>
    <property type="match status" value="1"/>
</dbReference>
<protein>
    <recommendedName>
        <fullName evidence="2">Deoxyguanosinetriphosphate triphosphohydrolase-like protein</fullName>
    </recommendedName>
</protein>
<dbReference type="InterPro" id="IPR003607">
    <property type="entry name" value="HD/PDEase_dom"/>
</dbReference>
<accession>A0AAP3HE51</accession>
<dbReference type="InterPro" id="IPR023023">
    <property type="entry name" value="dNTPase_2"/>
</dbReference>
<dbReference type="HAMAP" id="MF_01212">
    <property type="entry name" value="dGTPase_type2"/>
    <property type="match status" value="1"/>
</dbReference>
<dbReference type="GO" id="GO:0008832">
    <property type="term" value="F:dGTPase activity"/>
    <property type="evidence" value="ECO:0007669"/>
    <property type="project" value="TreeGrafter"/>
</dbReference>